<gene>
    <name evidence="2" type="ORF">NBR_LOCUS13194</name>
</gene>
<feature type="compositionally biased region" description="Basic and acidic residues" evidence="1">
    <location>
        <begin position="28"/>
        <end position="39"/>
    </location>
</feature>
<protein>
    <submittedName>
        <fullName evidence="2 4">Uncharacterized protein</fullName>
    </submittedName>
</protein>
<organism evidence="4">
    <name type="scientific">Nippostrongylus brasiliensis</name>
    <name type="common">Rat hookworm</name>
    <dbReference type="NCBI Taxonomy" id="27835"/>
    <lineage>
        <taxon>Eukaryota</taxon>
        <taxon>Metazoa</taxon>
        <taxon>Ecdysozoa</taxon>
        <taxon>Nematoda</taxon>
        <taxon>Chromadorea</taxon>
        <taxon>Rhabditida</taxon>
        <taxon>Rhabditina</taxon>
        <taxon>Rhabditomorpha</taxon>
        <taxon>Strongyloidea</taxon>
        <taxon>Heligmosomidae</taxon>
        <taxon>Nippostrongylus</taxon>
    </lineage>
</organism>
<dbReference type="WBParaSite" id="NBR_0001318901-mRNA-1">
    <property type="protein sequence ID" value="NBR_0001318901-mRNA-1"/>
    <property type="gene ID" value="NBR_0001318901"/>
</dbReference>
<reference evidence="4" key="1">
    <citation type="submission" date="2017-02" db="UniProtKB">
        <authorList>
            <consortium name="WormBaseParasite"/>
        </authorList>
    </citation>
    <scope>IDENTIFICATION</scope>
</reference>
<reference evidence="2 3" key="2">
    <citation type="submission" date="2018-11" db="EMBL/GenBank/DDBJ databases">
        <authorList>
            <consortium name="Pathogen Informatics"/>
        </authorList>
    </citation>
    <scope>NUCLEOTIDE SEQUENCE [LARGE SCALE GENOMIC DNA]</scope>
</reference>
<feature type="compositionally biased region" description="Basic and acidic residues" evidence="1">
    <location>
        <begin position="1"/>
        <end position="18"/>
    </location>
</feature>
<evidence type="ECO:0000313" key="4">
    <source>
        <dbReference type="WBParaSite" id="NBR_0001318901-mRNA-1"/>
    </source>
</evidence>
<sequence length="91" mass="10031">MQGRVERIPSDRWTERFVEPPLAGQAEDPSHSPHHDPSRQFDALAGQIAPFSYDPDADLTSSHDTAVTKMYSTLTPPSSTSPHVFAFFCTG</sequence>
<proteinExistence type="predicted"/>
<evidence type="ECO:0000313" key="3">
    <source>
        <dbReference type="Proteomes" id="UP000271162"/>
    </source>
</evidence>
<evidence type="ECO:0000313" key="2">
    <source>
        <dbReference type="EMBL" id="VDL76783.1"/>
    </source>
</evidence>
<feature type="region of interest" description="Disordered" evidence="1">
    <location>
        <begin position="1"/>
        <end position="42"/>
    </location>
</feature>
<dbReference type="AlphaFoldDB" id="A0A0N4YA07"/>
<keyword evidence="3" id="KW-1185">Reference proteome</keyword>
<evidence type="ECO:0000256" key="1">
    <source>
        <dbReference type="SAM" id="MobiDB-lite"/>
    </source>
</evidence>
<dbReference type="Proteomes" id="UP000271162">
    <property type="component" value="Unassembled WGS sequence"/>
</dbReference>
<accession>A0A0N4YA07</accession>
<dbReference type="EMBL" id="UYSL01020968">
    <property type="protein sequence ID" value="VDL76783.1"/>
    <property type="molecule type" value="Genomic_DNA"/>
</dbReference>
<name>A0A0N4YA07_NIPBR</name>